<gene>
    <name evidence="1" type="ORF">Tci_877739</name>
</gene>
<dbReference type="EMBL" id="BKCJ011220462">
    <property type="protein sequence ID" value="GFD05770.1"/>
    <property type="molecule type" value="Genomic_DNA"/>
</dbReference>
<feature type="non-terminal residue" evidence="1">
    <location>
        <position position="1"/>
    </location>
</feature>
<proteinExistence type="predicted"/>
<protein>
    <submittedName>
        <fullName evidence="1">Histone deacetylase 14</fullName>
    </submittedName>
</protein>
<reference evidence="1" key="1">
    <citation type="journal article" date="2019" name="Sci. Rep.">
        <title>Draft genome of Tanacetum cinerariifolium, the natural source of mosquito coil.</title>
        <authorList>
            <person name="Yamashiro T."/>
            <person name="Shiraishi A."/>
            <person name="Satake H."/>
            <person name="Nakayama K."/>
        </authorList>
    </citation>
    <scope>NUCLEOTIDE SEQUENCE</scope>
</reference>
<evidence type="ECO:0000313" key="1">
    <source>
        <dbReference type="EMBL" id="GFD05770.1"/>
    </source>
</evidence>
<feature type="non-terminal residue" evidence="1">
    <location>
        <position position="122"/>
    </location>
</feature>
<organism evidence="1">
    <name type="scientific">Tanacetum cinerariifolium</name>
    <name type="common">Dalmatian daisy</name>
    <name type="synonym">Chrysanthemum cinerariifolium</name>
    <dbReference type="NCBI Taxonomy" id="118510"/>
    <lineage>
        <taxon>Eukaryota</taxon>
        <taxon>Viridiplantae</taxon>
        <taxon>Streptophyta</taxon>
        <taxon>Embryophyta</taxon>
        <taxon>Tracheophyta</taxon>
        <taxon>Spermatophyta</taxon>
        <taxon>Magnoliopsida</taxon>
        <taxon>eudicotyledons</taxon>
        <taxon>Gunneridae</taxon>
        <taxon>Pentapetalae</taxon>
        <taxon>asterids</taxon>
        <taxon>campanulids</taxon>
        <taxon>Asterales</taxon>
        <taxon>Asteraceae</taxon>
        <taxon>Asteroideae</taxon>
        <taxon>Anthemideae</taxon>
        <taxon>Anthemidinae</taxon>
        <taxon>Tanacetum</taxon>
    </lineage>
</organism>
<sequence length="122" mass="14007">LDEDWFRLDANILREALEITPVDQAYQFVPPPSGDAIMDFVNQLGYLGEIHFVLRMALIIYYLGRHHNVNQSSRSPLNLVEDDLSIGNLKFVPKGEIDEVFGMQIPEELITDNIRNAPYYNV</sequence>
<comment type="caution">
    <text evidence="1">The sequence shown here is derived from an EMBL/GenBank/DDBJ whole genome shotgun (WGS) entry which is preliminary data.</text>
</comment>
<accession>A0A699T7J3</accession>
<name>A0A699T7J3_TANCI</name>
<dbReference type="AlphaFoldDB" id="A0A699T7J3"/>